<dbReference type="PRINTS" id="PR00385">
    <property type="entry name" value="P450"/>
</dbReference>
<dbReference type="Pfam" id="PF00067">
    <property type="entry name" value="p450"/>
    <property type="match status" value="1"/>
</dbReference>
<comment type="caution">
    <text evidence="5">The sequence shown here is derived from an EMBL/GenBank/DDBJ whole genome shotgun (WGS) entry which is preliminary data.</text>
</comment>
<dbReference type="PRINTS" id="PR00463">
    <property type="entry name" value="EP450I"/>
</dbReference>
<accession>A0A370ICB3</accession>
<evidence type="ECO:0000256" key="3">
    <source>
        <dbReference type="PIRSR" id="PIRSR602401-1"/>
    </source>
</evidence>
<dbReference type="PROSITE" id="PS00086">
    <property type="entry name" value="CYTOCHROME_P450"/>
    <property type="match status" value="1"/>
</dbReference>
<dbReference type="GO" id="GO:0005506">
    <property type="term" value="F:iron ion binding"/>
    <property type="evidence" value="ECO:0007669"/>
    <property type="project" value="InterPro"/>
</dbReference>
<dbReference type="SUPFAM" id="SSF48264">
    <property type="entry name" value="Cytochrome P450"/>
    <property type="match status" value="1"/>
</dbReference>
<dbReference type="PANTHER" id="PTHR24305">
    <property type="entry name" value="CYTOCHROME P450"/>
    <property type="match status" value="1"/>
</dbReference>
<keyword evidence="3 4" id="KW-0349">Heme</keyword>
<keyword evidence="4" id="KW-0503">Monooxygenase</keyword>
<protein>
    <submittedName>
        <fullName evidence="5">Cytochrome P450</fullName>
    </submittedName>
</protein>
<keyword evidence="4" id="KW-0560">Oxidoreductase</keyword>
<dbReference type="InterPro" id="IPR001128">
    <property type="entry name" value="Cyt_P450"/>
</dbReference>
<gene>
    <name evidence="5" type="ORF">DFR76_102779</name>
</gene>
<dbReference type="GO" id="GO:0020037">
    <property type="term" value="F:heme binding"/>
    <property type="evidence" value="ECO:0007669"/>
    <property type="project" value="InterPro"/>
</dbReference>
<keyword evidence="3 4" id="KW-0479">Metal-binding</keyword>
<feature type="binding site" description="axial binding residue" evidence="3">
    <location>
        <position position="429"/>
    </location>
    <ligand>
        <name>heme</name>
        <dbReference type="ChEBI" id="CHEBI:30413"/>
    </ligand>
    <ligandPart>
        <name>Fe</name>
        <dbReference type="ChEBI" id="CHEBI:18248"/>
    </ligandPart>
</feature>
<dbReference type="InterPro" id="IPR050121">
    <property type="entry name" value="Cytochrome_P450_monoxygenase"/>
</dbReference>
<reference evidence="5 6" key="1">
    <citation type="submission" date="2018-07" db="EMBL/GenBank/DDBJ databases">
        <title>Genomic Encyclopedia of Type Strains, Phase IV (KMG-IV): sequencing the most valuable type-strain genomes for metagenomic binning, comparative biology and taxonomic classification.</title>
        <authorList>
            <person name="Goeker M."/>
        </authorList>
    </citation>
    <scope>NUCLEOTIDE SEQUENCE [LARGE SCALE GENOMIC DNA]</scope>
    <source>
        <strain evidence="5 6">DSM 44290</strain>
    </source>
</reference>
<dbReference type="InterPro" id="IPR036396">
    <property type="entry name" value="Cyt_P450_sf"/>
</dbReference>
<organism evidence="5 6">
    <name type="scientific">Nocardia pseudobrasiliensis</name>
    <dbReference type="NCBI Taxonomy" id="45979"/>
    <lineage>
        <taxon>Bacteria</taxon>
        <taxon>Bacillati</taxon>
        <taxon>Actinomycetota</taxon>
        <taxon>Actinomycetes</taxon>
        <taxon>Mycobacteriales</taxon>
        <taxon>Nocardiaceae</taxon>
        <taxon>Nocardia</taxon>
    </lineage>
</organism>
<evidence type="ECO:0000313" key="5">
    <source>
        <dbReference type="EMBL" id="RDI68378.1"/>
    </source>
</evidence>
<evidence type="ECO:0000256" key="4">
    <source>
        <dbReference type="RuleBase" id="RU000461"/>
    </source>
</evidence>
<name>A0A370ICB3_9NOCA</name>
<evidence type="ECO:0000256" key="1">
    <source>
        <dbReference type="ARBA" id="ARBA00001971"/>
    </source>
</evidence>
<sequence>MSLLIERRATLVEPDRFAITRNPVRGIRKPLVATRRGLRLPPGPVGRPVTGVLREFKRDPFEYLRICGNTYGDIFRVPLPVLDMVAVGTPDLVRYIMSDTDKYSMVGHYDVLAHRIVGRTIPLLEGDVLRQRRKLITPMFKHSSLNGLADEIVDEFATRIDDWGRWADSGETVDLQHEIAWLTMPAFMRAMFGIVPTDAEIRRLDHDLRLLLQSFAAAIFLAPIPKMVPLPGRDTLPAAWRRITGWIGQQIDRRSADPIEGTDMLQILLDARTEGGKPLSRKDLIAELAILIAGGYETVVASVSWTLALLDSHPQAREQLIAEVDALGGNRPEFADLKRLEWVKACFDEGQRLQGHPFHPRIALHDDEIEGYFIPRGTIIGVSVYALHRDERWWPDPDRFDPNRFADRQVVSSRPVNAFIPFGTGPHRCIGSQLGYMNAQFILTLLFQRYRMRTPQGWTPKHASTFSTTIEGGLPVTLQRVR</sequence>
<proteinExistence type="inferred from homology"/>
<evidence type="ECO:0000256" key="2">
    <source>
        <dbReference type="ARBA" id="ARBA00010617"/>
    </source>
</evidence>
<dbReference type="InterPro" id="IPR017972">
    <property type="entry name" value="Cyt_P450_CS"/>
</dbReference>
<dbReference type="AlphaFoldDB" id="A0A370ICB3"/>
<comment type="similarity">
    <text evidence="2 4">Belongs to the cytochrome P450 family.</text>
</comment>
<evidence type="ECO:0000313" key="6">
    <source>
        <dbReference type="Proteomes" id="UP000254869"/>
    </source>
</evidence>
<dbReference type="Proteomes" id="UP000254869">
    <property type="component" value="Unassembled WGS sequence"/>
</dbReference>
<dbReference type="GO" id="GO:0004497">
    <property type="term" value="F:monooxygenase activity"/>
    <property type="evidence" value="ECO:0007669"/>
    <property type="project" value="UniProtKB-KW"/>
</dbReference>
<dbReference type="PANTHER" id="PTHR24305:SF166">
    <property type="entry name" value="CYTOCHROME P450 12A4, MITOCHONDRIAL-RELATED"/>
    <property type="match status" value="1"/>
</dbReference>
<dbReference type="STRING" id="1210086.GCA_001613105_01355"/>
<dbReference type="RefSeq" id="WP_082875604.1">
    <property type="nucleotide sequence ID" value="NZ_QQBC01000002.1"/>
</dbReference>
<dbReference type="GO" id="GO:0016705">
    <property type="term" value="F:oxidoreductase activity, acting on paired donors, with incorporation or reduction of molecular oxygen"/>
    <property type="evidence" value="ECO:0007669"/>
    <property type="project" value="InterPro"/>
</dbReference>
<comment type="cofactor">
    <cofactor evidence="1 3">
        <name>heme</name>
        <dbReference type="ChEBI" id="CHEBI:30413"/>
    </cofactor>
</comment>
<dbReference type="InterPro" id="IPR002401">
    <property type="entry name" value="Cyt_P450_E_grp-I"/>
</dbReference>
<dbReference type="EMBL" id="QQBC01000002">
    <property type="protein sequence ID" value="RDI68378.1"/>
    <property type="molecule type" value="Genomic_DNA"/>
</dbReference>
<keyword evidence="6" id="KW-1185">Reference proteome</keyword>
<keyword evidence="3 4" id="KW-0408">Iron</keyword>
<dbReference type="Gene3D" id="1.10.630.10">
    <property type="entry name" value="Cytochrome P450"/>
    <property type="match status" value="1"/>
</dbReference>